<feature type="compositionally biased region" description="Basic and acidic residues" evidence="1">
    <location>
        <begin position="1071"/>
        <end position="1103"/>
    </location>
</feature>
<keyword evidence="3" id="KW-1185">Reference proteome</keyword>
<feature type="region of interest" description="Disordered" evidence="1">
    <location>
        <begin position="1173"/>
        <end position="1199"/>
    </location>
</feature>
<feature type="region of interest" description="Disordered" evidence="1">
    <location>
        <begin position="836"/>
        <end position="879"/>
    </location>
</feature>
<gene>
    <name evidence="2" type="ORF">NLS_LOCUS3200</name>
</gene>
<feature type="compositionally biased region" description="Acidic residues" evidence="1">
    <location>
        <begin position="1061"/>
        <end position="1070"/>
    </location>
</feature>
<name>A0A3P6SMS0_LITSI</name>
<proteinExistence type="predicted"/>
<dbReference type="STRING" id="42156.A0A3P6SMS0"/>
<evidence type="ECO:0000313" key="3">
    <source>
        <dbReference type="Proteomes" id="UP000277928"/>
    </source>
</evidence>
<dbReference type="OrthoDB" id="5808382at2759"/>
<feature type="compositionally biased region" description="Polar residues" evidence="1">
    <location>
        <begin position="790"/>
        <end position="802"/>
    </location>
</feature>
<protein>
    <submittedName>
        <fullName evidence="2">Uncharacterized protein</fullName>
    </submittedName>
</protein>
<feature type="region of interest" description="Disordered" evidence="1">
    <location>
        <begin position="1"/>
        <end position="24"/>
    </location>
</feature>
<evidence type="ECO:0000313" key="2">
    <source>
        <dbReference type="EMBL" id="VDK76216.1"/>
    </source>
</evidence>
<feature type="compositionally biased region" description="Acidic residues" evidence="1">
    <location>
        <begin position="837"/>
        <end position="852"/>
    </location>
</feature>
<accession>A0A3P6SMS0</accession>
<organism evidence="2 3">
    <name type="scientific">Litomosoides sigmodontis</name>
    <name type="common">Filarial nematode worm</name>
    <dbReference type="NCBI Taxonomy" id="42156"/>
    <lineage>
        <taxon>Eukaryota</taxon>
        <taxon>Metazoa</taxon>
        <taxon>Ecdysozoa</taxon>
        <taxon>Nematoda</taxon>
        <taxon>Chromadorea</taxon>
        <taxon>Rhabditida</taxon>
        <taxon>Spirurina</taxon>
        <taxon>Spiruromorpha</taxon>
        <taxon>Filarioidea</taxon>
        <taxon>Onchocercidae</taxon>
        <taxon>Litomosoides</taxon>
    </lineage>
</organism>
<feature type="compositionally biased region" description="Polar residues" evidence="1">
    <location>
        <begin position="7"/>
        <end position="18"/>
    </location>
</feature>
<feature type="region of interest" description="Disordered" evidence="1">
    <location>
        <begin position="1027"/>
        <end position="1148"/>
    </location>
</feature>
<dbReference type="Proteomes" id="UP000277928">
    <property type="component" value="Unassembled WGS sequence"/>
</dbReference>
<dbReference type="EMBL" id="UYRX01000168">
    <property type="protein sequence ID" value="VDK76216.1"/>
    <property type="molecule type" value="Genomic_DNA"/>
</dbReference>
<dbReference type="AlphaFoldDB" id="A0A3P6SMS0"/>
<feature type="region of interest" description="Disordered" evidence="1">
    <location>
        <begin position="790"/>
        <end position="817"/>
    </location>
</feature>
<sequence>MTDRVSAGNSYEQSQQEMESGEVEIVDSGQVIDELDEALMQIGDASGSEQHGEYDERIHEQEKQGGAVQQDVGLHMSVSEEVIVETEESHPAISPSPGSDVGDMEECINDEDGLYSGDEDHSDMFADREVDQVIRDPVTGEISLTMDLEDLVSRTITFDNGERIILCFSKRCRPQIAWNGHLYVAASDLSEISYTRWRCVNEGCPGALRTSPGLTELRSSGHHHLATCKPDDLQVRLRIVIYDLRLMAEFTDDPLEDLYSHFVEKLAAENPDVLAMFPPLDTLVKRLTKHREYKVYRRRFEYEKIMAERRRGLHAKDSDCAPSMLRRMRPFPPSVCIECGISIVTDADTTSQENFVDHVSQDHQREATCQYYSFPGVHLFEQWMRELQQRSRYKIRRFSMHNESLFFLCAADDRWCRTYGVNSDGLHCTAFVRVYDYRRVSRQETRVLRIQYCLDHNFHSDEDATIDASFTPEIFMHEVEERRLRTAGMVKSHAQRARLLRRRGEIGNEIMSENGGVWSEDGVRGDDSNLQELEAYPSDVAKRPPHIRNDDSASVVEFAEGPDTEHDGQGDAVDAEGDRNVDYGIEGSEEGVGQEEQVGENAASKLKRINLQRPRFVGRCFVNNILQILCICFFRYAQQNVGQHFAYGRTVKSDYDEKREVANLVEQCNRRVSESRSVRSIESREVQSSSGPGQPHYVTHRSNFSSYTLYNLVMQIELQCELFKERAQSLKHIAAAKKYLKYLTSLCDGIATDPECNKSVEEFAAEIFDLKEIVNSGIVVTKRTSLLPTLSFGNGDESSSSVHQRDGKSESETQPLIFLPVVPAKSTPEELEKIAVDEEAEMDVTEQSEVADTESNLRRSKRGKGKEETDTSSEVKKSKKAALITVPKADSSAREPYQTRRSRGVLKPNTKGVFDKTTYVGGGEATSAEGDESVKAQESRGTYTLRRIPFSGQSSKLKLAGRTMQLGTDAEELTGKPVTLRTAAGNLVTVMRRFDGRLIMVSPREPVQKGGSSFGNLVSYIIKRRLKSKTPSSEDTQRETRSRSARNSAFGKRAPKSEQIKEDEEEEEEGKETKSQRTTRSSERRSVYSKYLKKDKDRRDEKSTNSSTSERGKGRDVGSEKANSDEAEPDKQETTHEELSSKKFVRKQLSENDVIVMDDETFSAVVKDIITGSEGRRIRGKKRDEEEEPTESLKCEKQSTRTVADEASYKFWLRERHVQISKLTLKVEKYV</sequence>
<reference evidence="2 3" key="1">
    <citation type="submission" date="2018-08" db="EMBL/GenBank/DDBJ databases">
        <authorList>
            <person name="Laetsch R D."/>
            <person name="Stevens L."/>
            <person name="Kumar S."/>
            <person name="Blaxter L. M."/>
        </authorList>
    </citation>
    <scope>NUCLEOTIDE SEQUENCE [LARGE SCALE GENOMIC DNA]</scope>
</reference>
<feature type="region of interest" description="Disordered" evidence="1">
    <location>
        <begin position="560"/>
        <end position="599"/>
    </location>
</feature>
<feature type="compositionally biased region" description="Basic and acidic residues" evidence="1">
    <location>
        <begin position="865"/>
        <end position="876"/>
    </location>
</feature>
<evidence type="ECO:0000256" key="1">
    <source>
        <dbReference type="SAM" id="MobiDB-lite"/>
    </source>
</evidence>
<dbReference type="OMA" id="IECGISI"/>
<feature type="compositionally biased region" description="Basic and acidic residues" evidence="1">
    <location>
        <begin position="1110"/>
        <end position="1141"/>
    </location>
</feature>